<name>A0A1H8JGV5_9FLAO</name>
<evidence type="ECO:0000313" key="3">
    <source>
        <dbReference type="EMBL" id="SEN79546.1"/>
    </source>
</evidence>
<dbReference type="AlphaFoldDB" id="A0A1H8JGV5"/>
<gene>
    <name evidence="3" type="ORF">SAMN04487942_0990</name>
</gene>
<dbReference type="PANTHER" id="PTHR43283">
    <property type="entry name" value="BETA-LACTAMASE-RELATED"/>
    <property type="match status" value="1"/>
</dbReference>
<accession>A0A1H8JGV5</accession>
<protein>
    <submittedName>
        <fullName evidence="3">CubicO group peptidase, beta-lactamase class C family</fullName>
    </submittedName>
</protein>
<dbReference type="OrthoDB" id="9773047at2"/>
<keyword evidence="1" id="KW-1133">Transmembrane helix</keyword>
<feature type="domain" description="Beta-lactamase-related" evidence="2">
    <location>
        <begin position="164"/>
        <end position="435"/>
    </location>
</feature>
<dbReference type="Gene3D" id="3.40.710.10">
    <property type="entry name" value="DD-peptidase/beta-lactamase superfamily"/>
    <property type="match status" value="1"/>
</dbReference>
<evidence type="ECO:0000259" key="2">
    <source>
        <dbReference type="Pfam" id="PF00144"/>
    </source>
</evidence>
<reference evidence="4" key="1">
    <citation type="submission" date="2016-10" db="EMBL/GenBank/DDBJ databases">
        <authorList>
            <person name="Varghese N."/>
            <person name="Submissions S."/>
        </authorList>
    </citation>
    <scope>NUCLEOTIDE SEQUENCE [LARGE SCALE GENOMIC DNA]</scope>
    <source>
        <strain evidence="4">CGMCC 1.8704</strain>
    </source>
</reference>
<dbReference type="Pfam" id="PF00144">
    <property type="entry name" value="Beta-lactamase"/>
    <property type="match status" value="1"/>
</dbReference>
<dbReference type="EMBL" id="FODN01000001">
    <property type="protein sequence ID" value="SEN79546.1"/>
    <property type="molecule type" value="Genomic_DNA"/>
</dbReference>
<organism evidence="3 4">
    <name type="scientific">Flavobacterium sinopsychrotolerans</name>
    <dbReference type="NCBI Taxonomy" id="604089"/>
    <lineage>
        <taxon>Bacteria</taxon>
        <taxon>Pseudomonadati</taxon>
        <taxon>Bacteroidota</taxon>
        <taxon>Flavobacteriia</taxon>
        <taxon>Flavobacteriales</taxon>
        <taxon>Flavobacteriaceae</taxon>
        <taxon>Flavobacterium</taxon>
    </lineage>
</organism>
<dbReference type="PANTHER" id="PTHR43283:SF7">
    <property type="entry name" value="BETA-LACTAMASE-RELATED DOMAIN-CONTAINING PROTEIN"/>
    <property type="match status" value="1"/>
</dbReference>
<dbReference type="RefSeq" id="WP_091166391.1">
    <property type="nucleotide sequence ID" value="NZ_CBCSFM010000001.1"/>
</dbReference>
<feature type="transmembrane region" description="Helical" evidence="1">
    <location>
        <begin position="7"/>
        <end position="24"/>
    </location>
</feature>
<evidence type="ECO:0000313" key="4">
    <source>
        <dbReference type="Proteomes" id="UP000198657"/>
    </source>
</evidence>
<dbReference type="STRING" id="604089.SAMN04487942_0990"/>
<dbReference type="Proteomes" id="UP000198657">
    <property type="component" value="Unassembled WGS sequence"/>
</dbReference>
<dbReference type="InterPro" id="IPR050789">
    <property type="entry name" value="Diverse_Enzym_Activities"/>
</dbReference>
<keyword evidence="1" id="KW-0472">Membrane</keyword>
<dbReference type="InterPro" id="IPR012338">
    <property type="entry name" value="Beta-lactam/transpept-like"/>
</dbReference>
<keyword evidence="4" id="KW-1185">Reference proteome</keyword>
<dbReference type="InterPro" id="IPR001466">
    <property type="entry name" value="Beta-lactam-related"/>
</dbReference>
<keyword evidence="1" id="KW-0812">Transmembrane</keyword>
<sequence length="448" mass="50540">MKKLFKFVGFASFIGIFYVGFTTYPKLDLISGFSAKSIASGHFIDNRSQEMIEKGDNDIDMIDLAKNKIEDAGKFAVASVYGLKERKAIYREGLGATLINDDFDVSKPYLVPKRTKLNNNLPFPYGNKEAKDTIFANVDYTKLNAAVANAFDAKGQIKKRTRTLLVIYKDKIIAEKYNTGFDKNSKILGWSMTKSITSAVFGVLEKQRKFDIDAPAPIPEWANDGRKLITTNDLLHMNSGLQWVEDYATISDATKMLFQAEDMTRSQLEKPAEHKPNTRWNYSSGTTNLLSGILRKQFKTHQEYLDFWYSALIDKIGMNSMVIETDMAGNYVGSSYGWATTRDWSKFGLLYLHNGNWNGEQIFNEGWAKYTATPTNTSDGRYGGHFWLNAGGHFPDVPRDMYYCSGFQGQMVAIIPSLDLVIVRMGLKEDPNFDFNGMLKGIIGSLKK</sequence>
<proteinExistence type="predicted"/>
<dbReference type="SUPFAM" id="SSF56601">
    <property type="entry name" value="beta-lactamase/transpeptidase-like"/>
    <property type="match status" value="1"/>
</dbReference>
<evidence type="ECO:0000256" key="1">
    <source>
        <dbReference type="SAM" id="Phobius"/>
    </source>
</evidence>